<dbReference type="PROSITE" id="PS00893">
    <property type="entry name" value="NUDIX_BOX"/>
    <property type="match status" value="1"/>
</dbReference>
<dbReference type="OrthoDB" id="9802805at2"/>
<feature type="domain" description="Nudix hydrolase" evidence="7">
    <location>
        <begin position="34"/>
        <end position="169"/>
    </location>
</feature>
<dbReference type="PROSITE" id="PS51462">
    <property type="entry name" value="NUDIX"/>
    <property type="match status" value="1"/>
</dbReference>
<comment type="cofactor">
    <cofactor evidence="2">
        <name>Mg(2+)</name>
        <dbReference type="ChEBI" id="CHEBI:18420"/>
    </cofactor>
</comment>
<name>A0A1H3WU13_9ACTO</name>
<dbReference type="InterPro" id="IPR015797">
    <property type="entry name" value="NUDIX_hydrolase-like_dom_sf"/>
</dbReference>
<dbReference type="GO" id="GO:0010945">
    <property type="term" value="F:coenzyme A diphosphatase activity"/>
    <property type="evidence" value="ECO:0007669"/>
    <property type="project" value="InterPro"/>
</dbReference>
<dbReference type="AlphaFoldDB" id="A0A1H3WU13"/>
<evidence type="ECO:0000256" key="4">
    <source>
        <dbReference type="ARBA" id="ARBA00022801"/>
    </source>
</evidence>
<evidence type="ECO:0000256" key="3">
    <source>
        <dbReference type="ARBA" id="ARBA00022723"/>
    </source>
</evidence>
<dbReference type="RefSeq" id="WP_092561644.1">
    <property type="nucleotide sequence ID" value="NZ_FNQV01000003.1"/>
</dbReference>
<evidence type="ECO:0000256" key="5">
    <source>
        <dbReference type="ARBA" id="ARBA00022842"/>
    </source>
</evidence>
<comment type="cofactor">
    <cofactor evidence="1">
        <name>Mn(2+)</name>
        <dbReference type="ChEBI" id="CHEBI:29035"/>
    </cofactor>
</comment>
<dbReference type="GO" id="GO:0046872">
    <property type="term" value="F:metal ion binding"/>
    <property type="evidence" value="ECO:0007669"/>
    <property type="project" value="UniProtKB-KW"/>
</dbReference>
<dbReference type="Gene3D" id="3.90.79.10">
    <property type="entry name" value="Nucleoside Triphosphate Pyrophosphohydrolase"/>
    <property type="match status" value="1"/>
</dbReference>
<keyword evidence="3" id="KW-0479">Metal-binding</keyword>
<evidence type="ECO:0000313" key="8">
    <source>
        <dbReference type="EMBL" id="SDZ90460.1"/>
    </source>
</evidence>
<dbReference type="InterPro" id="IPR020084">
    <property type="entry name" value="NUDIX_hydrolase_CS"/>
</dbReference>
<evidence type="ECO:0000313" key="9">
    <source>
        <dbReference type="Proteomes" id="UP000199288"/>
    </source>
</evidence>
<keyword evidence="9" id="KW-1185">Reference proteome</keyword>
<reference evidence="9" key="1">
    <citation type="submission" date="2016-10" db="EMBL/GenBank/DDBJ databases">
        <authorList>
            <person name="Varghese N."/>
            <person name="Submissions S."/>
        </authorList>
    </citation>
    <scope>NUCLEOTIDE SEQUENCE [LARGE SCALE GENOMIC DNA]</scope>
    <source>
        <strain evidence="9">KPR-1</strain>
    </source>
</reference>
<protein>
    <submittedName>
        <fullName evidence="8">ADP-ribose pyrophosphatase YjhB, NUDIX family</fullName>
    </submittedName>
</protein>
<dbReference type="InterPro" id="IPR000086">
    <property type="entry name" value="NUDIX_hydrolase_dom"/>
</dbReference>
<proteinExistence type="predicted"/>
<sequence length="215" mass="23320">MSSTFAWEERLRTHLASVPSAERPLAVTDDGRKLRTAAVLAALSHEEDPVIIMVRRAAALRSHPGQVALPGGSIEAGENAIEAALREAHEEVDLAPERVRVLGHLADHRTGGSDFAVTPVVGTVGEPGELYAKDTGEVASVHQLHISQLADPDHRATATLMHGYKGPAFVVDDLFIWGFTAHLLDGLIEIGGWAQPWDHAKQLDVPMDFFRPEVR</sequence>
<keyword evidence="5" id="KW-0460">Magnesium</keyword>
<organism evidence="8 9">
    <name type="scientific">Bowdeniella nasicola</name>
    <dbReference type="NCBI Taxonomy" id="208480"/>
    <lineage>
        <taxon>Bacteria</taxon>
        <taxon>Bacillati</taxon>
        <taxon>Actinomycetota</taxon>
        <taxon>Actinomycetes</taxon>
        <taxon>Actinomycetales</taxon>
        <taxon>Actinomycetaceae</taxon>
        <taxon>Bowdeniella</taxon>
    </lineage>
</organism>
<evidence type="ECO:0000256" key="1">
    <source>
        <dbReference type="ARBA" id="ARBA00001936"/>
    </source>
</evidence>
<dbReference type="EMBL" id="FNQV01000003">
    <property type="protein sequence ID" value="SDZ90460.1"/>
    <property type="molecule type" value="Genomic_DNA"/>
</dbReference>
<evidence type="ECO:0000259" key="7">
    <source>
        <dbReference type="PROSITE" id="PS51462"/>
    </source>
</evidence>
<dbReference type="Proteomes" id="UP000199288">
    <property type="component" value="Unassembled WGS sequence"/>
</dbReference>
<evidence type="ECO:0000256" key="2">
    <source>
        <dbReference type="ARBA" id="ARBA00001946"/>
    </source>
</evidence>
<evidence type="ECO:0000256" key="6">
    <source>
        <dbReference type="ARBA" id="ARBA00023211"/>
    </source>
</evidence>
<dbReference type="Pfam" id="PF00293">
    <property type="entry name" value="NUDIX"/>
    <property type="match status" value="1"/>
</dbReference>
<dbReference type="PANTHER" id="PTHR12992">
    <property type="entry name" value="NUDIX HYDROLASE"/>
    <property type="match status" value="1"/>
</dbReference>
<gene>
    <name evidence="8" type="ORF">SAMN02910418_00490</name>
</gene>
<dbReference type="PANTHER" id="PTHR12992:SF11">
    <property type="entry name" value="MITOCHONDRIAL COENZYME A DIPHOSPHATASE NUDT8"/>
    <property type="match status" value="1"/>
</dbReference>
<dbReference type="InterPro" id="IPR045121">
    <property type="entry name" value="CoAse"/>
</dbReference>
<accession>A0A1H3WU13</accession>
<keyword evidence="6" id="KW-0464">Manganese</keyword>
<keyword evidence="4" id="KW-0378">Hydrolase</keyword>
<dbReference type="SUPFAM" id="SSF55811">
    <property type="entry name" value="Nudix"/>
    <property type="match status" value="1"/>
</dbReference>
<dbReference type="CDD" id="cd03426">
    <property type="entry name" value="NUDIX_CoAse_Nudt7"/>
    <property type="match status" value="1"/>
</dbReference>